<dbReference type="HAMAP" id="MF_00409">
    <property type="entry name" value="LpxK"/>
    <property type="match status" value="1"/>
</dbReference>
<evidence type="ECO:0000256" key="4">
    <source>
        <dbReference type="ARBA" id="ARBA00016436"/>
    </source>
</evidence>
<keyword evidence="8 13" id="KW-0547">Nucleotide-binding</keyword>
<evidence type="ECO:0000313" key="14">
    <source>
        <dbReference type="EMBL" id="KAA9131945.1"/>
    </source>
</evidence>
<keyword evidence="15" id="KW-1185">Reference proteome</keyword>
<dbReference type="EMBL" id="VYXP01000004">
    <property type="protein sequence ID" value="KAA9131945.1"/>
    <property type="molecule type" value="Genomic_DNA"/>
</dbReference>
<dbReference type="AlphaFoldDB" id="A0A5N0TAC1"/>
<evidence type="ECO:0000256" key="12">
    <source>
        <dbReference type="ARBA" id="ARBA00029757"/>
    </source>
</evidence>
<dbReference type="PANTHER" id="PTHR42724:SF1">
    <property type="entry name" value="TETRAACYLDISACCHARIDE 4'-KINASE, MITOCHONDRIAL-RELATED"/>
    <property type="match status" value="1"/>
</dbReference>
<evidence type="ECO:0000256" key="13">
    <source>
        <dbReference type="HAMAP-Rule" id="MF_00409"/>
    </source>
</evidence>
<protein>
    <recommendedName>
        <fullName evidence="4 13">Tetraacyldisaccharide 4'-kinase</fullName>
        <ecNumber evidence="3 13">2.7.1.130</ecNumber>
    </recommendedName>
    <alternativeName>
        <fullName evidence="12 13">Lipid A 4'-kinase</fullName>
    </alternativeName>
</protein>
<comment type="catalytic activity">
    <reaction evidence="13">
        <text>a lipid A disaccharide + ATP = a lipid IVA + ADP + H(+)</text>
        <dbReference type="Rhea" id="RHEA:67840"/>
        <dbReference type="ChEBI" id="CHEBI:15378"/>
        <dbReference type="ChEBI" id="CHEBI:30616"/>
        <dbReference type="ChEBI" id="CHEBI:176343"/>
        <dbReference type="ChEBI" id="CHEBI:176425"/>
        <dbReference type="ChEBI" id="CHEBI:456216"/>
        <dbReference type="EC" id="2.7.1.130"/>
    </reaction>
</comment>
<evidence type="ECO:0000256" key="9">
    <source>
        <dbReference type="ARBA" id="ARBA00022777"/>
    </source>
</evidence>
<organism evidence="14 15">
    <name type="scientific">Marinihelvus fidelis</name>
    <dbReference type="NCBI Taxonomy" id="2613842"/>
    <lineage>
        <taxon>Bacteria</taxon>
        <taxon>Pseudomonadati</taxon>
        <taxon>Pseudomonadota</taxon>
        <taxon>Gammaproteobacteria</taxon>
        <taxon>Chromatiales</taxon>
        <taxon>Wenzhouxiangellaceae</taxon>
        <taxon>Marinihelvus</taxon>
    </lineage>
</organism>
<evidence type="ECO:0000256" key="7">
    <source>
        <dbReference type="ARBA" id="ARBA00022679"/>
    </source>
</evidence>
<evidence type="ECO:0000256" key="3">
    <source>
        <dbReference type="ARBA" id="ARBA00012071"/>
    </source>
</evidence>
<dbReference type="UniPathway" id="UPA00359">
    <property type="reaction ID" value="UER00482"/>
</dbReference>
<reference evidence="14 15" key="1">
    <citation type="submission" date="2019-09" db="EMBL/GenBank/DDBJ databases">
        <title>Wenzhouxiangella sp. Genome sequencing and assembly.</title>
        <authorList>
            <person name="Zhang R."/>
        </authorList>
    </citation>
    <scope>NUCLEOTIDE SEQUENCE [LARGE SCALE GENOMIC DNA]</scope>
    <source>
        <strain evidence="14 15">W260</strain>
    </source>
</reference>
<accession>A0A5N0TAC1</accession>
<dbReference type="GO" id="GO:0009244">
    <property type="term" value="P:lipopolysaccharide core region biosynthetic process"/>
    <property type="evidence" value="ECO:0007669"/>
    <property type="project" value="TreeGrafter"/>
</dbReference>
<comment type="pathway">
    <text evidence="2 13">Glycolipid biosynthesis; lipid IV(A) biosynthesis; lipid IV(A) from (3R)-3-hydroxytetradecanoyl-[acyl-carrier-protein] and UDP-N-acetyl-alpha-D-glucosamine: step 6/6.</text>
</comment>
<comment type="similarity">
    <text evidence="13">Belongs to the LpxK family.</text>
</comment>
<dbReference type="GO" id="GO:0005524">
    <property type="term" value="F:ATP binding"/>
    <property type="evidence" value="ECO:0007669"/>
    <property type="project" value="UniProtKB-UniRule"/>
</dbReference>
<dbReference type="NCBIfam" id="TIGR00682">
    <property type="entry name" value="lpxK"/>
    <property type="match status" value="1"/>
</dbReference>
<comment type="caution">
    <text evidence="13">Lacks conserved residue(s) required for the propagation of feature annotation.</text>
</comment>
<keyword evidence="7 13" id="KW-0808">Transferase</keyword>
<evidence type="ECO:0000256" key="2">
    <source>
        <dbReference type="ARBA" id="ARBA00004870"/>
    </source>
</evidence>
<evidence type="ECO:0000256" key="8">
    <source>
        <dbReference type="ARBA" id="ARBA00022741"/>
    </source>
</evidence>
<sequence>MNQAALDRVWYGDRAPGPLLGALERVYRGVSARRRAKERQQQAEDLVGKPIIVVGNITAGGTGKSPLVVRLCELLRGAGLAVAVVSRGYGREGRAPVRVDAATSPREGGDEPAMIARRAGVTVYVDRDREAAARQAFGEGADVVIADDGLQRLRLPRIMELCVVDGDRGFGNGRLLPAGPLREPVERLDTVDWVVVNGRGEFGGNIRQKRVDMSLEPQGFFALDSDQQLAVCEAADRLQERAASAVTAIGNPGRFFDTLASLGIETDVKRRFNDHHAFTRSDFEGLEGAILMTEKDAVKCAGLGLDNAWYLKVGARLPEQWEAQLLTTILGHLDHPSERQGNA</sequence>
<dbReference type="InterPro" id="IPR003758">
    <property type="entry name" value="LpxK"/>
</dbReference>
<evidence type="ECO:0000256" key="10">
    <source>
        <dbReference type="ARBA" id="ARBA00022840"/>
    </source>
</evidence>
<keyword evidence="11 13" id="KW-0443">Lipid metabolism</keyword>
<dbReference type="Pfam" id="PF02606">
    <property type="entry name" value="LpxK"/>
    <property type="match status" value="1"/>
</dbReference>
<comment type="function">
    <text evidence="1 13">Transfers the gamma-phosphate of ATP to the 4'-position of a tetraacyldisaccharide 1-phosphate intermediate (termed DS-1-P) to form tetraacyldisaccharide 1,4'-bis-phosphate (lipid IVA).</text>
</comment>
<dbReference type="RefSeq" id="WP_150863735.1">
    <property type="nucleotide sequence ID" value="NZ_VYXP01000004.1"/>
</dbReference>
<dbReference type="EC" id="2.7.1.130" evidence="3 13"/>
<comment type="caution">
    <text evidence="14">The sequence shown here is derived from an EMBL/GenBank/DDBJ whole genome shotgun (WGS) entry which is preliminary data.</text>
</comment>
<keyword evidence="5 13" id="KW-0444">Lipid biosynthesis</keyword>
<dbReference type="Proteomes" id="UP000325372">
    <property type="component" value="Unassembled WGS sequence"/>
</dbReference>
<dbReference type="GO" id="GO:0005886">
    <property type="term" value="C:plasma membrane"/>
    <property type="evidence" value="ECO:0007669"/>
    <property type="project" value="TreeGrafter"/>
</dbReference>
<dbReference type="GO" id="GO:0009245">
    <property type="term" value="P:lipid A biosynthetic process"/>
    <property type="evidence" value="ECO:0007669"/>
    <property type="project" value="UniProtKB-UniRule"/>
</dbReference>
<gene>
    <name evidence="13" type="primary">lpxK</name>
    <name evidence="14" type="ORF">F3N42_07165</name>
</gene>
<keyword evidence="10 13" id="KW-0067">ATP-binding</keyword>
<evidence type="ECO:0000256" key="6">
    <source>
        <dbReference type="ARBA" id="ARBA00022556"/>
    </source>
</evidence>
<keyword evidence="6 13" id="KW-0441">Lipid A biosynthesis</keyword>
<dbReference type="SUPFAM" id="SSF52540">
    <property type="entry name" value="P-loop containing nucleoside triphosphate hydrolases"/>
    <property type="match status" value="1"/>
</dbReference>
<name>A0A5N0TAC1_9GAMM</name>
<dbReference type="GO" id="GO:0009029">
    <property type="term" value="F:lipid-A 4'-kinase activity"/>
    <property type="evidence" value="ECO:0007669"/>
    <property type="project" value="UniProtKB-UniRule"/>
</dbReference>
<proteinExistence type="inferred from homology"/>
<evidence type="ECO:0000313" key="15">
    <source>
        <dbReference type="Proteomes" id="UP000325372"/>
    </source>
</evidence>
<dbReference type="PANTHER" id="PTHR42724">
    <property type="entry name" value="TETRAACYLDISACCHARIDE 4'-KINASE"/>
    <property type="match status" value="1"/>
</dbReference>
<evidence type="ECO:0000256" key="11">
    <source>
        <dbReference type="ARBA" id="ARBA00023098"/>
    </source>
</evidence>
<keyword evidence="9 13" id="KW-0418">Kinase</keyword>
<evidence type="ECO:0000256" key="1">
    <source>
        <dbReference type="ARBA" id="ARBA00002274"/>
    </source>
</evidence>
<dbReference type="InterPro" id="IPR027417">
    <property type="entry name" value="P-loop_NTPase"/>
</dbReference>
<evidence type="ECO:0000256" key="5">
    <source>
        <dbReference type="ARBA" id="ARBA00022516"/>
    </source>
</evidence>